<dbReference type="Pfam" id="PF01943">
    <property type="entry name" value="Polysacc_synt"/>
    <property type="match status" value="1"/>
</dbReference>
<feature type="transmembrane region" description="Helical" evidence="6">
    <location>
        <begin position="122"/>
        <end position="140"/>
    </location>
</feature>
<feature type="transmembrane region" description="Helical" evidence="6">
    <location>
        <begin position="275"/>
        <end position="298"/>
    </location>
</feature>
<proteinExistence type="predicted"/>
<feature type="transmembrane region" description="Helical" evidence="6">
    <location>
        <begin position="42"/>
        <end position="66"/>
    </location>
</feature>
<name>A0A4V6Q2T2_9CLOT</name>
<dbReference type="InterPro" id="IPR050833">
    <property type="entry name" value="Poly_Biosynth_Transport"/>
</dbReference>
<feature type="transmembrane region" description="Helical" evidence="6">
    <location>
        <begin position="471"/>
        <end position="490"/>
    </location>
</feature>
<dbReference type="InterPro" id="IPR024923">
    <property type="entry name" value="PG_synth_SpoVB"/>
</dbReference>
<evidence type="ECO:0000313" key="7">
    <source>
        <dbReference type="EMBL" id="TDT50928.1"/>
    </source>
</evidence>
<feature type="transmembrane region" description="Helical" evidence="6">
    <location>
        <begin position="152"/>
        <end position="172"/>
    </location>
</feature>
<gene>
    <name evidence="7" type="ORF">EDD71_12323</name>
</gene>
<dbReference type="PANTHER" id="PTHR30250:SF21">
    <property type="entry name" value="LIPID II FLIPPASE MURJ"/>
    <property type="match status" value="1"/>
</dbReference>
<feature type="transmembrane region" description="Helical" evidence="6">
    <location>
        <begin position="87"/>
        <end position="110"/>
    </location>
</feature>
<keyword evidence="5 6" id="KW-0472">Membrane</keyword>
<organism evidence="7 8">
    <name type="scientific">Fonticella tunisiensis</name>
    <dbReference type="NCBI Taxonomy" id="1096341"/>
    <lineage>
        <taxon>Bacteria</taxon>
        <taxon>Bacillati</taxon>
        <taxon>Bacillota</taxon>
        <taxon>Clostridia</taxon>
        <taxon>Eubacteriales</taxon>
        <taxon>Clostridiaceae</taxon>
        <taxon>Fonticella</taxon>
    </lineage>
</organism>
<dbReference type="InterPro" id="IPR002797">
    <property type="entry name" value="Polysacc_synth"/>
</dbReference>
<evidence type="ECO:0000256" key="6">
    <source>
        <dbReference type="SAM" id="Phobius"/>
    </source>
</evidence>
<dbReference type="EMBL" id="SOAZ01000023">
    <property type="protein sequence ID" value="TDT50928.1"/>
    <property type="molecule type" value="Genomic_DNA"/>
</dbReference>
<dbReference type="InterPro" id="IPR014249">
    <property type="entry name" value="Spore_V_B"/>
</dbReference>
<feature type="transmembrane region" description="Helical" evidence="6">
    <location>
        <begin position="413"/>
        <end position="432"/>
    </location>
</feature>
<feature type="transmembrane region" description="Helical" evidence="6">
    <location>
        <begin position="184"/>
        <end position="204"/>
    </location>
</feature>
<feature type="transmembrane region" description="Helical" evidence="6">
    <location>
        <begin position="319"/>
        <end position="338"/>
    </location>
</feature>
<comment type="caution">
    <text evidence="7">The sequence shown here is derived from an EMBL/GenBank/DDBJ whole genome shotgun (WGS) entry which is preliminary data.</text>
</comment>
<feature type="transmembrane region" description="Helical" evidence="6">
    <location>
        <begin position="12"/>
        <end position="30"/>
    </location>
</feature>
<evidence type="ECO:0000313" key="8">
    <source>
        <dbReference type="Proteomes" id="UP000295325"/>
    </source>
</evidence>
<feature type="transmembrane region" description="Helical" evidence="6">
    <location>
        <begin position="444"/>
        <end position="465"/>
    </location>
</feature>
<keyword evidence="3 6" id="KW-0812">Transmembrane</keyword>
<evidence type="ECO:0000256" key="4">
    <source>
        <dbReference type="ARBA" id="ARBA00022989"/>
    </source>
</evidence>
<dbReference type="Proteomes" id="UP000295325">
    <property type="component" value="Unassembled WGS sequence"/>
</dbReference>
<keyword evidence="2" id="KW-1003">Cell membrane</keyword>
<feature type="transmembrane region" description="Helical" evidence="6">
    <location>
        <begin position="225"/>
        <end position="255"/>
    </location>
</feature>
<keyword evidence="4 6" id="KW-1133">Transmembrane helix</keyword>
<keyword evidence="8" id="KW-1185">Reference proteome</keyword>
<feature type="transmembrane region" description="Helical" evidence="6">
    <location>
        <begin position="358"/>
        <end position="379"/>
    </location>
</feature>
<protein>
    <submittedName>
        <fullName evidence="7">Stage V sporulation protein B</fullName>
    </submittedName>
</protein>
<dbReference type="RefSeq" id="WP_133628917.1">
    <property type="nucleotide sequence ID" value="NZ_SOAZ01000023.1"/>
</dbReference>
<feature type="transmembrane region" description="Helical" evidence="6">
    <location>
        <begin position="386"/>
        <end position="407"/>
    </location>
</feature>
<dbReference type="PANTHER" id="PTHR30250">
    <property type="entry name" value="PST FAMILY PREDICTED COLANIC ACID TRANSPORTER"/>
    <property type="match status" value="1"/>
</dbReference>
<dbReference type="PIRSF" id="PIRSF038958">
    <property type="entry name" value="PG_synth_SpoVB"/>
    <property type="match status" value="1"/>
</dbReference>
<comment type="subcellular location">
    <subcellularLocation>
        <location evidence="1">Cell membrane</location>
        <topology evidence="1">Multi-pass membrane protein</topology>
    </subcellularLocation>
</comment>
<dbReference type="NCBIfam" id="TIGR02900">
    <property type="entry name" value="spore_V_B"/>
    <property type="match status" value="1"/>
</dbReference>
<dbReference type="OrthoDB" id="9775950at2"/>
<evidence type="ECO:0000256" key="2">
    <source>
        <dbReference type="ARBA" id="ARBA00022475"/>
    </source>
</evidence>
<sequence>MKSSSFFKNTVFLTLSNIITGTLSFIYSIILSREIGPSGMGLYQLVMPLYIMFLFITGGGTTVAVSKIAAEKKATGNFKELYRIVKVTVIFEFFWSLLITSIVVLCANYIASGFLSDERTFYSILAFCPALIIISISSIYKGTFFGLQRVVAPAMIDMIEKFIRVAAMFALVEYAKEYGVEFSSAAAVLALSIGELGSLILFYICYRTYVSKHPGFGRCDNDLQLIFNVLKLAIPLAINGIMSTVFGTITAVLIPKRLQASGIPYEKALGLFGRLQGMALSIVFYPTVVIGALNVILIPSISEAVTFRKDRIINHRMNVAVRVASLTAFSSTAILLSMPERIGEFFFKDSSVGELLRILAPGIPIAYIGMISGAILNGLGKQTKILLNSIITSIVDLMLIYIFIGIPSLNIKGYAVTFICTSLLGIVLNYRVIKSSFEYTIDLYNTMLLPLFCSILIYIITLNFLSRLSSIPTIILLSYGFFIVVYMLFFKMSGGGKKELTRFTLRS</sequence>
<evidence type="ECO:0000256" key="1">
    <source>
        <dbReference type="ARBA" id="ARBA00004651"/>
    </source>
</evidence>
<evidence type="ECO:0000256" key="5">
    <source>
        <dbReference type="ARBA" id="ARBA00023136"/>
    </source>
</evidence>
<dbReference type="AlphaFoldDB" id="A0A4V6Q2T2"/>
<accession>A0A4V6Q2T2</accession>
<evidence type="ECO:0000256" key="3">
    <source>
        <dbReference type="ARBA" id="ARBA00022692"/>
    </source>
</evidence>
<reference evidence="7 8" key="1">
    <citation type="submission" date="2019-03" db="EMBL/GenBank/DDBJ databases">
        <title>Genomic Encyclopedia of Type Strains, Phase IV (KMG-IV): sequencing the most valuable type-strain genomes for metagenomic binning, comparative biology and taxonomic classification.</title>
        <authorList>
            <person name="Goeker M."/>
        </authorList>
    </citation>
    <scope>NUCLEOTIDE SEQUENCE [LARGE SCALE GENOMIC DNA]</scope>
    <source>
        <strain evidence="7 8">DSM 24455</strain>
    </source>
</reference>
<dbReference type="GO" id="GO:0005886">
    <property type="term" value="C:plasma membrane"/>
    <property type="evidence" value="ECO:0007669"/>
    <property type="project" value="UniProtKB-SubCell"/>
</dbReference>